<organism evidence="1 2">
    <name type="scientific">Actinoplanes palleronii</name>
    <dbReference type="NCBI Taxonomy" id="113570"/>
    <lineage>
        <taxon>Bacteria</taxon>
        <taxon>Bacillati</taxon>
        <taxon>Actinomycetota</taxon>
        <taxon>Actinomycetes</taxon>
        <taxon>Micromonosporales</taxon>
        <taxon>Micromonosporaceae</taxon>
        <taxon>Actinoplanes</taxon>
    </lineage>
</organism>
<evidence type="ECO:0000313" key="2">
    <source>
        <dbReference type="Proteomes" id="UP000624709"/>
    </source>
</evidence>
<reference evidence="1 2" key="1">
    <citation type="submission" date="2021-01" db="EMBL/GenBank/DDBJ databases">
        <title>Whole genome shotgun sequence of Actinoplanes palleronii NBRC 14916.</title>
        <authorList>
            <person name="Komaki H."/>
            <person name="Tamura T."/>
        </authorList>
    </citation>
    <scope>NUCLEOTIDE SEQUENCE [LARGE SCALE GENOMIC DNA]</scope>
    <source>
        <strain evidence="1 2">NBRC 14916</strain>
    </source>
</reference>
<gene>
    <name evidence="1" type="ORF">Apa02nite_084680</name>
</gene>
<evidence type="ECO:0000313" key="1">
    <source>
        <dbReference type="EMBL" id="GIE72360.1"/>
    </source>
</evidence>
<dbReference type="Proteomes" id="UP000624709">
    <property type="component" value="Unassembled WGS sequence"/>
</dbReference>
<proteinExistence type="predicted"/>
<keyword evidence="2" id="KW-1185">Reference proteome</keyword>
<comment type="caution">
    <text evidence="1">The sequence shown here is derived from an EMBL/GenBank/DDBJ whole genome shotgun (WGS) entry which is preliminary data.</text>
</comment>
<dbReference type="EMBL" id="BOMS01000143">
    <property type="protein sequence ID" value="GIE72360.1"/>
    <property type="molecule type" value="Genomic_DNA"/>
</dbReference>
<name>A0ABQ4BNX0_9ACTN</name>
<protein>
    <submittedName>
        <fullName evidence="1">Uncharacterized protein</fullName>
    </submittedName>
</protein>
<sequence>MILALAAQVAADPSAALAPGAVEALAGLAEDYVLEVVPLTNLAAHP</sequence>
<accession>A0ABQ4BNX0</accession>